<proteinExistence type="predicted"/>
<dbReference type="EMBL" id="JADCNM010000004">
    <property type="protein sequence ID" value="KAG0487628.1"/>
    <property type="molecule type" value="Genomic_DNA"/>
</dbReference>
<name>A0A835V7P6_VANPL</name>
<feature type="transmembrane region" description="Helical" evidence="1">
    <location>
        <begin position="50"/>
        <end position="74"/>
    </location>
</feature>
<accession>A0A835V7P6</accession>
<evidence type="ECO:0000313" key="2">
    <source>
        <dbReference type="EMBL" id="KAG0487628.1"/>
    </source>
</evidence>
<feature type="transmembrane region" description="Helical" evidence="1">
    <location>
        <begin position="80"/>
        <end position="104"/>
    </location>
</feature>
<sequence length="233" mass="26534">MTIGVAFAVICLVGITVILVWEATVAFAFHSSSFWLKDISLHCFLGTSELVSNFSISVMDFAVIVFSTVLSVTVHELGHAVAAASLCLSFIPAAIHITSSLYLWFWEFPRYLLCLGIYLEGVLYWTIRRGIVSQQVARREKIYQDARDGSLLHHLPNLEEETKGCEDFPDFWNCAFCHYLLKNCLRNCASCYLSARLSSNLFLQRMLFLIALRIYTDYGLLQQELSYPHFDAF</sequence>
<keyword evidence="1" id="KW-1133">Transmembrane helix</keyword>
<dbReference type="AlphaFoldDB" id="A0A835V7P6"/>
<evidence type="ECO:0000313" key="3">
    <source>
        <dbReference type="Proteomes" id="UP000639772"/>
    </source>
</evidence>
<keyword evidence="1" id="KW-0812">Transmembrane</keyword>
<reference evidence="2 3" key="1">
    <citation type="journal article" date="2020" name="Nat. Food">
        <title>A phased Vanilla planifolia genome enables genetic improvement of flavour and production.</title>
        <authorList>
            <person name="Hasing T."/>
            <person name="Tang H."/>
            <person name="Brym M."/>
            <person name="Khazi F."/>
            <person name="Huang T."/>
            <person name="Chambers A.H."/>
        </authorList>
    </citation>
    <scope>NUCLEOTIDE SEQUENCE [LARGE SCALE GENOMIC DNA]</scope>
    <source>
        <tissue evidence="2">Leaf</tissue>
    </source>
</reference>
<organism evidence="2 3">
    <name type="scientific">Vanilla planifolia</name>
    <name type="common">Vanilla</name>
    <dbReference type="NCBI Taxonomy" id="51239"/>
    <lineage>
        <taxon>Eukaryota</taxon>
        <taxon>Viridiplantae</taxon>
        <taxon>Streptophyta</taxon>
        <taxon>Embryophyta</taxon>
        <taxon>Tracheophyta</taxon>
        <taxon>Spermatophyta</taxon>
        <taxon>Magnoliopsida</taxon>
        <taxon>Liliopsida</taxon>
        <taxon>Asparagales</taxon>
        <taxon>Orchidaceae</taxon>
        <taxon>Vanilloideae</taxon>
        <taxon>Vanilleae</taxon>
        <taxon>Vanilla</taxon>
    </lineage>
</organism>
<gene>
    <name evidence="2" type="ORF">HPP92_009723</name>
</gene>
<keyword evidence="1" id="KW-0472">Membrane</keyword>
<feature type="transmembrane region" description="Helical" evidence="1">
    <location>
        <begin position="6"/>
        <end position="29"/>
    </location>
</feature>
<dbReference type="OrthoDB" id="69989at2759"/>
<evidence type="ECO:0000256" key="1">
    <source>
        <dbReference type="SAM" id="Phobius"/>
    </source>
</evidence>
<dbReference type="Proteomes" id="UP000639772">
    <property type="component" value="Unassembled WGS sequence"/>
</dbReference>
<protein>
    <submittedName>
        <fullName evidence="2">Uncharacterized protein</fullName>
    </submittedName>
</protein>
<comment type="caution">
    <text evidence="2">The sequence shown here is derived from an EMBL/GenBank/DDBJ whole genome shotgun (WGS) entry which is preliminary data.</text>
</comment>